<evidence type="ECO:0000313" key="2">
    <source>
        <dbReference type="Proteomes" id="UP000287547"/>
    </source>
</evidence>
<dbReference type="OrthoDB" id="3679759at2"/>
<name>A0A428YTK1_KIBAR</name>
<dbReference type="AlphaFoldDB" id="A0A428YTK1"/>
<proteinExistence type="predicted"/>
<gene>
    <name evidence="1" type="ORF">DMH04_41960</name>
</gene>
<dbReference type="EMBL" id="QHKI01000058">
    <property type="protein sequence ID" value="RSM72795.1"/>
    <property type="molecule type" value="Genomic_DNA"/>
</dbReference>
<accession>A0A428YTK1</accession>
<dbReference type="Proteomes" id="UP000287547">
    <property type="component" value="Unassembled WGS sequence"/>
</dbReference>
<comment type="caution">
    <text evidence="1">The sequence shown here is derived from an EMBL/GenBank/DDBJ whole genome shotgun (WGS) entry which is preliminary data.</text>
</comment>
<sequence>MAVRYTLPDTPIAAASADIGHVAVDLALTLSGHVMVTSTSSSDVGPVLNRISEGVFISGLGTGEPSVTCPAKHRFTQVESTFEHPATMVFSGVSVIDFGQDGVDVIGDVEYKLAVTVTPHNRELEPQNDADQWFSRNGGTLASIGAIVLIGQGFD</sequence>
<reference evidence="1 2" key="1">
    <citation type="submission" date="2018-05" db="EMBL/GenBank/DDBJ databases">
        <title>Evolution of GPA BGCs.</title>
        <authorList>
            <person name="Waglechner N."/>
            <person name="Wright G.D."/>
        </authorList>
    </citation>
    <scope>NUCLEOTIDE SEQUENCE [LARGE SCALE GENOMIC DNA]</scope>
    <source>
        <strain evidence="1 2">A82846</strain>
    </source>
</reference>
<dbReference type="RefSeq" id="WP_125728181.1">
    <property type="nucleotide sequence ID" value="NZ_QHKI01000058.1"/>
</dbReference>
<evidence type="ECO:0000313" key="1">
    <source>
        <dbReference type="EMBL" id="RSM72795.1"/>
    </source>
</evidence>
<protein>
    <submittedName>
        <fullName evidence="1">Uncharacterized protein</fullName>
    </submittedName>
</protein>
<organism evidence="1 2">
    <name type="scientific">Kibdelosporangium aridum</name>
    <dbReference type="NCBI Taxonomy" id="2030"/>
    <lineage>
        <taxon>Bacteria</taxon>
        <taxon>Bacillati</taxon>
        <taxon>Actinomycetota</taxon>
        <taxon>Actinomycetes</taxon>
        <taxon>Pseudonocardiales</taxon>
        <taxon>Pseudonocardiaceae</taxon>
        <taxon>Kibdelosporangium</taxon>
    </lineage>
</organism>